<proteinExistence type="predicted"/>
<dbReference type="AlphaFoldDB" id="X1CV09"/>
<reference evidence="1" key="1">
    <citation type="journal article" date="2014" name="Front. Microbiol.">
        <title>High frequency of phylogenetically diverse reductive dehalogenase-homologous genes in deep subseafloor sedimentary metagenomes.</title>
        <authorList>
            <person name="Kawai M."/>
            <person name="Futagami T."/>
            <person name="Toyoda A."/>
            <person name="Takaki Y."/>
            <person name="Nishi S."/>
            <person name="Hori S."/>
            <person name="Arai W."/>
            <person name="Tsubouchi T."/>
            <person name="Morono Y."/>
            <person name="Uchiyama I."/>
            <person name="Ito T."/>
            <person name="Fujiyama A."/>
            <person name="Inagaki F."/>
            <person name="Takami H."/>
        </authorList>
    </citation>
    <scope>NUCLEOTIDE SEQUENCE</scope>
    <source>
        <strain evidence="1">Expedition CK06-06</strain>
    </source>
</reference>
<sequence length="67" mass="7823">TRITQIVGEIKTMFSELIEDMIGFLGNLWNEVKEWIEENHTINDSDMEEIVNKAVAMYKSQFDKISV</sequence>
<evidence type="ECO:0000313" key="1">
    <source>
        <dbReference type="EMBL" id="GAG87991.1"/>
    </source>
</evidence>
<gene>
    <name evidence="1" type="ORF">S01H4_32412</name>
</gene>
<protein>
    <submittedName>
        <fullName evidence="1">Uncharacterized protein</fullName>
    </submittedName>
</protein>
<dbReference type="EMBL" id="BART01016942">
    <property type="protein sequence ID" value="GAG87991.1"/>
    <property type="molecule type" value="Genomic_DNA"/>
</dbReference>
<name>X1CV09_9ZZZZ</name>
<accession>X1CV09</accession>
<comment type="caution">
    <text evidence="1">The sequence shown here is derived from an EMBL/GenBank/DDBJ whole genome shotgun (WGS) entry which is preliminary data.</text>
</comment>
<feature type="non-terminal residue" evidence="1">
    <location>
        <position position="1"/>
    </location>
</feature>
<organism evidence="1">
    <name type="scientific">marine sediment metagenome</name>
    <dbReference type="NCBI Taxonomy" id="412755"/>
    <lineage>
        <taxon>unclassified sequences</taxon>
        <taxon>metagenomes</taxon>
        <taxon>ecological metagenomes</taxon>
    </lineage>
</organism>